<name>A0ABP4MBE2_9ACTN</name>
<reference evidence="2" key="1">
    <citation type="journal article" date="2019" name="Int. J. Syst. Evol. Microbiol.">
        <title>The Global Catalogue of Microorganisms (GCM) 10K type strain sequencing project: providing services to taxonomists for standard genome sequencing and annotation.</title>
        <authorList>
            <consortium name="The Broad Institute Genomics Platform"/>
            <consortium name="The Broad Institute Genome Sequencing Center for Infectious Disease"/>
            <person name="Wu L."/>
            <person name="Ma J."/>
        </authorList>
    </citation>
    <scope>NUCLEOTIDE SEQUENCE [LARGE SCALE GENOMIC DNA]</scope>
    <source>
        <strain evidence="2">JCM 15933</strain>
    </source>
</reference>
<dbReference type="Proteomes" id="UP001501470">
    <property type="component" value="Unassembled WGS sequence"/>
</dbReference>
<evidence type="ECO:0000313" key="1">
    <source>
        <dbReference type="EMBL" id="GAA1541411.1"/>
    </source>
</evidence>
<keyword evidence="2" id="KW-1185">Reference proteome</keyword>
<dbReference type="RefSeq" id="WP_344506981.1">
    <property type="nucleotide sequence ID" value="NZ_BAAAQD010000016.1"/>
</dbReference>
<proteinExistence type="predicted"/>
<organism evidence="1 2">
    <name type="scientific">Dactylosporangium maewongense</name>
    <dbReference type="NCBI Taxonomy" id="634393"/>
    <lineage>
        <taxon>Bacteria</taxon>
        <taxon>Bacillati</taxon>
        <taxon>Actinomycetota</taxon>
        <taxon>Actinomycetes</taxon>
        <taxon>Micromonosporales</taxon>
        <taxon>Micromonosporaceae</taxon>
        <taxon>Dactylosporangium</taxon>
    </lineage>
</organism>
<accession>A0ABP4MBE2</accession>
<gene>
    <name evidence="1" type="ORF">GCM10009827_071100</name>
</gene>
<evidence type="ECO:0000313" key="2">
    <source>
        <dbReference type="Proteomes" id="UP001501470"/>
    </source>
</evidence>
<comment type="caution">
    <text evidence="1">The sequence shown here is derived from an EMBL/GenBank/DDBJ whole genome shotgun (WGS) entry which is preliminary data.</text>
</comment>
<evidence type="ECO:0008006" key="3">
    <source>
        <dbReference type="Google" id="ProtNLM"/>
    </source>
</evidence>
<sequence>MTAGELADGSLEEAESAWRRAAADTDTALAGGGVAPSLVDEIRHGLVVSSLLSMAENVPAHLVERLVAAGLWSAPRGVAHADRLSSPEGRAGLLNRLLPHLDPGERPAVAARILDGLAGSVGSYRADQYTAMAAHLAPDELDPVVAAARAIDPPDYRVRALAGVAPRLPEPRRAEVVAEAFASALLARYPSQQADALSAVAPHLSPAQLASARAAAGAVEEGEHRVGALAGVAAHLPEPDRTAVLSVAFTTADALGDAGARARALSALGPYALDEALDEALDAATAAASATALDRLAPHLREDQIEVAFAATLALGWTDRAFVLRRLAPRLSPGQLDRALAAADAITSPSSRFDLYCTLAPSLPPERVAQLLEAAGELRGDHDRRDAWSGLAPYAPEPAGRDALTRALAVTTAIHSRIHHAHAVAALVPFLPEERRSAAVRRLLGGDASGDRFRAAAAASLAAAFAEPGSWADALVALIPHLPPDLRAGTAADALREGRHRPGVAIRLLPHLTADLRTAAVGKALTRALHAAQEEYGSAESLLLLAPHLTVGQLRSTVDAAAAVRTERVRTEVLAGLAPHLPAELLLVAAATAGRVRSASLRAKALTALAPHLPAGERAAALEQALAAARGDRSEVDLLAGIAAHLPPEQRPAVAARATELALALAAPDSRAKALARAVRHLPPERREATIAAVLAGDGPRPPSVLLAALAPYLPADLQRQAVAAVAAIRHPETRAQRFVELVRRLPDELLPDAAAAAGADPNRFWRAELLARLADRLTPELLAAALPAVGRGRFPAQAFAGRAQALVDADPSPERVRLAVEVLRRALPEHRTYGSLAAIGALASTIVRVGGPGAAQGVLDAIDEVQARWP</sequence>
<dbReference type="EMBL" id="BAAAQD010000016">
    <property type="protein sequence ID" value="GAA1541411.1"/>
    <property type="molecule type" value="Genomic_DNA"/>
</dbReference>
<protein>
    <recommendedName>
        <fullName evidence="3">HEAT repeat protein</fullName>
    </recommendedName>
</protein>